<proteinExistence type="predicted"/>
<gene>
    <name evidence="1" type="ORF">AAS21_gp048</name>
</gene>
<evidence type="ECO:0000313" key="1">
    <source>
        <dbReference type="EMBL" id="QCW23786.1"/>
    </source>
</evidence>
<accession>A0A4Y5P1F5</accession>
<dbReference type="Proteomes" id="UP000308921">
    <property type="component" value="Segment"/>
</dbReference>
<evidence type="ECO:0000313" key="2">
    <source>
        <dbReference type="Proteomes" id="UP000308921"/>
    </source>
</evidence>
<keyword evidence="2" id="KW-1185">Reference proteome</keyword>
<name>A0A4Y5P1F5_9CAUD</name>
<sequence length="39" mass="4449">MVFLAPRPCRGRKHREVQNGSAAPRYLCNLATTCYLVKK</sequence>
<reference evidence="1 2" key="1">
    <citation type="submission" date="2019-04" db="EMBL/GenBank/DDBJ databases">
        <title>Complete genome sequence of Pantoea bacteriophage vB_PagS_AAS21.</title>
        <authorList>
            <person name="Truncaite L."/>
            <person name="Simoliuniene M."/>
            <person name="Zajanckauskaite A."/>
            <person name="Meskys R."/>
            <person name="Simoliunas E."/>
        </authorList>
    </citation>
    <scope>NUCLEOTIDE SEQUENCE [LARGE SCALE GENOMIC DNA]</scope>
</reference>
<dbReference type="EMBL" id="MK770119">
    <property type="protein sequence ID" value="QCW23786.1"/>
    <property type="molecule type" value="Genomic_DNA"/>
</dbReference>
<protein>
    <submittedName>
        <fullName evidence="1">Uncharacterized protein</fullName>
    </submittedName>
</protein>
<organism evidence="1 2">
    <name type="scientific">Pantoea phage vB_PagS_AAS21</name>
    <dbReference type="NCBI Taxonomy" id="2575261"/>
    <lineage>
        <taxon>Viruses</taxon>
        <taxon>Duplodnaviria</taxon>
        <taxon>Heunggongvirae</taxon>
        <taxon>Uroviricota</taxon>
        <taxon>Caudoviricetes</taxon>
        <taxon>Demerecviridae</taxon>
        <taxon>Keyvirus</taxon>
        <taxon>Keyvirus AAS21</taxon>
    </lineage>
</organism>